<name>A0A1I8ENS9_WUCBA</name>
<accession>A0A1I8ENS9</accession>
<dbReference type="WBParaSite" id="maker-PairedContig_360-snap-gene-0.13-mRNA-1">
    <property type="protein sequence ID" value="maker-PairedContig_360-snap-gene-0.13-mRNA-1"/>
    <property type="gene ID" value="maker-PairedContig_360-snap-gene-0.13"/>
</dbReference>
<organism evidence="1">
    <name type="scientific">Wuchereria bancrofti</name>
    <dbReference type="NCBI Taxonomy" id="6293"/>
    <lineage>
        <taxon>Eukaryota</taxon>
        <taxon>Metazoa</taxon>
        <taxon>Ecdysozoa</taxon>
        <taxon>Nematoda</taxon>
        <taxon>Chromadorea</taxon>
        <taxon>Rhabditida</taxon>
        <taxon>Spirurina</taxon>
        <taxon>Spiruromorpha</taxon>
        <taxon>Filarioidea</taxon>
        <taxon>Onchocercidae</taxon>
        <taxon>Wuchereria</taxon>
    </lineage>
</organism>
<dbReference type="AlphaFoldDB" id="A0A1I8ENS9"/>
<protein>
    <submittedName>
        <fullName evidence="1">Uncharacterized protein</fullName>
    </submittedName>
</protein>
<proteinExistence type="predicted"/>
<dbReference type="STRING" id="6293.A0A1I8ENS9"/>
<evidence type="ECO:0000313" key="1">
    <source>
        <dbReference type="WBParaSite" id="maker-PairedContig_360-snap-gene-0.13-mRNA-1"/>
    </source>
</evidence>
<reference evidence="1" key="1">
    <citation type="submission" date="2016-11" db="UniProtKB">
        <authorList>
            <consortium name="WormBaseParasite"/>
        </authorList>
    </citation>
    <scope>IDENTIFICATION</scope>
    <source>
        <strain evidence="1">pt0022</strain>
    </source>
</reference>
<sequence>MDEVDFAPFLSVSNIGYAEIPSVNYDLPCELRQHQISKVVLHNNNTFQIFRRKSFCEDEELQQKVDSLQERNCQKVGDGNRSLKN</sequence>